<dbReference type="EMBL" id="DF973387">
    <property type="protein sequence ID" value="GAU29054.1"/>
    <property type="molecule type" value="Genomic_DNA"/>
</dbReference>
<feature type="compositionally biased region" description="Low complexity" evidence="1">
    <location>
        <begin position="31"/>
        <end position="43"/>
    </location>
</feature>
<accession>A0A2Z6M955</accession>
<keyword evidence="3" id="KW-1185">Reference proteome</keyword>
<gene>
    <name evidence="2" type="ORF">TSUD_278110</name>
</gene>
<reference evidence="3" key="1">
    <citation type="journal article" date="2017" name="Front. Plant Sci.">
        <title>Climate Clever Clovers: New Paradigm to Reduce the Environmental Footprint of Ruminants by Breeding Low Methanogenic Forages Utilizing Haplotype Variation.</title>
        <authorList>
            <person name="Kaur P."/>
            <person name="Appels R."/>
            <person name="Bayer P.E."/>
            <person name="Keeble-Gagnere G."/>
            <person name="Wang J."/>
            <person name="Hirakawa H."/>
            <person name="Shirasawa K."/>
            <person name="Vercoe P."/>
            <person name="Stefanova K."/>
            <person name="Durmic Z."/>
            <person name="Nichols P."/>
            <person name="Revell C."/>
            <person name="Isobe S.N."/>
            <person name="Edwards D."/>
            <person name="Erskine W."/>
        </authorList>
    </citation>
    <scope>NUCLEOTIDE SEQUENCE [LARGE SCALE GENOMIC DNA]</scope>
    <source>
        <strain evidence="3">cv. Daliak</strain>
    </source>
</reference>
<organism evidence="2 3">
    <name type="scientific">Trifolium subterraneum</name>
    <name type="common">Subterranean clover</name>
    <dbReference type="NCBI Taxonomy" id="3900"/>
    <lineage>
        <taxon>Eukaryota</taxon>
        <taxon>Viridiplantae</taxon>
        <taxon>Streptophyta</taxon>
        <taxon>Embryophyta</taxon>
        <taxon>Tracheophyta</taxon>
        <taxon>Spermatophyta</taxon>
        <taxon>Magnoliopsida</taxon>
        <taxon>eudicotyledons</taxon>
        <taxon>Gunneridae</taxon>
        <taxon>Pentapetalae</taxon>
        <taxon>rosids</taxon>
        <taxon>fabids</taxon>
        <taxon>Fabales</taxon>
        <taxon>Fabaceae</taxon>
        <taxon>Papilionoideae</taxon>
        <taxon>50 kb inversion clade</taxon>
        <taxon>NPAAA clade</taxon>
        <taxon>Hologalegina</taxon>
        <taxon>IRL clade</taxon>
        <taxon>Trifolieae</taxon>
        <taxon>Trifolium</taxon>
    </lineage>
</organism>
<name>A0A2Z6M955_TRISU</name>
<dbReference type="AlphaFoldDB" id="A0A2Z6M955"/>
<evidence type="ECO:0000256" key="1">
    <source>
        <dbReference type="SAM" id="MobiDB-lite"/>
    </source>
</evidence>
<evidence type="ECO:0000313" key="2">
    <source>
        <dbReference type="EMBL" id="GAU29054.1"/>
    </source>
</evidence>
<dbReference type="Proteomes" id="UP000242715">
    <property type="component" value="Unassembled WGS sequence"/>
</dbReference>
<protein>
    <submittedName>
        <fullName evidence="2">Uncharacterized protein</fullName>
    </submittedName>
</protein>
<feature type="compositionally biased region" description="Basic residues" evidence="1">
    <location>
        <begin position="49"/>
        <end position="66"/>
    </location>
</feature>
<sequence length="66" mass="7076">MSSHVGYALAGTGSIEGGAEQYNLLDNISDTSSSSPKTKLYSSNNQGTRKAKKGGNKKHKQKMKRC</sequence>
<proteinExistence type="predicted"/>
<evidence type="ECO:0000313" key="3">
    <source>
        <dbReference type="Proteomes" id="UP000242715"/>
    </source>
</evidence>
<feature type="region of interest" description="Disordered" evidence="1">
    <location>
        <begin position="26"/>
        <end position="66"/>
    </location>
</feature>